<name>A0A7J6WUW0_THATH</name>
<proteinExistence type="predicted"/>
<feature type="domain" description="RRM" evidence="4">
    <location>
        <begin position="50"/>
        <end position="98"/>
    </location>
</feature>
<keyword evidence="1 2" id="KW-0694">RNA-binding</keyword>
<sequence length="117" mass="12582">MRLGTANWDIGCVKPRISYKQTNNLRKELQCTALSPADGSAPHLSATTFIISENRETGRSRGFGFVIFVVEKSMKDAIEIMNGQELNRRNITVNEAQSRSSGGARSDGGYSGGGGKG</sequence>
<protein>
    <submittedName>
        <fullName evidence="5">Glycine-rich rna-binding protein</fullName>
    </submittedName>
</protein>
<evidence type="ECO:0000256" key="2">
    <source>
        <dbReference type="PROSITE-ProRule" id="PRU00176"/>
    </source>
</evidence>
<organism evidence="5 6">
    <name type="scientific">Thalictrum thalictroides</name>
    <name type="common">Rue-anemone</name>
    <name type="synonym">Anemone thalictroides</name>
    <dbReference type="NCBI Taxonomy" id="46969"/>
    <lineage>
        <taxon>Eukaryota</taxon>
        <taxon>Viridiplantae</taxon>
        <taxon>Streptophyta</taxon>
        <taxon>Embryophyta</taxon>
        <taxon>Tracheophyta</taxon>
        <taxon>Spermatophyta</taxon>
        <taxon>Magnoliopsida</taxon>
        <taxon>Ranunculales</taxon>
        <taxon>Ranunculaceae</taxon>
        <taxon>Thalictroideae</taxon>
        <taxon>Thalictrum</taxon>
    </lineage>
</organism>
<evidence type="ECO:0000313" key="6">
    <source>
        <dbReference type="Proteomes" id="UP000554482"/>
    </source>
</evidence>
<evidence type="ECO:0000256" key="1">
    <source>
        <dbReference type="ARBA" id="ARBA00022884"/>
    </source>
</evidence>
<dbReference type="Pfam" id="PF00076">
    <property type="entry name" value="RRM_1"/>
    <property type="match status" value="1"/>
</dbReference>
<dbReference type="Proteomes" id="UP000554482">
    <property type="component" value="Unassembled WGS sequence"/>
</dbReference>
<feature type="compositionally biased region" description="Gly residues" evidence="3">
    <location>
        <begin position="105"/>
        <end position="117"/>
    </location>
</feature>
<dbReference type="InterPro" id="IPR012677">
    <property type="entry name" value="Nucleotide-bd_a/b_plait_sf"/>
</dbReference>
<dbReference type="InterPro" id="IPR051106">
    <property type="entry name" value="RNA-bind/splicing_reg"/>
</dbReference>
<dbReference type="GO" id="GO:0003723">
    <property type="term" value="F:RNA binding"/>
    <property type="evidence" value="ECO:0007669"/>
    <property type="project" value="UniProtKB-UniRule"/>
</dbReference>
<comment type="caution">
    <text evidence="5">The sequence shown here is derived from an EMBL/GenBank/DDBJ whole genome shotgun (WGS) entry which is preliminary data.</text>
</comment>
<dbReference type="InterPro" id="IPR035979">
    <property type="entry name" value="RBD_domain_sf"/>
</dbReference>
<dbReference type="OrthoDB" id="439808at2759"/>
<dbReference type="InterPro" id="IPR000504">
    <property type="entry name" value="RRM_dom"/>
</dbReference>
<reference evidence="5 6" key="1">
    <citation type="submission" date="2020-06" db="EMBL/GenBank/DDBJ databases">
        <title>Transcriptomic and genomic resources for Thalictrum thalictroides and T. hernandezii: Facilitating candidate gene discovery in an emerging model plant lineage.</title>
        <authorList>
            <person name="Arias T."/>
            <person name="Riano-Pachon D.M."/>
            <person name="Di Stilio V.S."/>
        </authorList>
    </citation>
    <scope>NUCLEOTIDE SEQUENCE [LARGE SCALE GENOMIC DNA]</scope>
    <source>
        <strain evidence="6">cv. WT478/WT964</strain>
        <tissue evidence="5">Leaves</tissue>
    </source>
</reference>
<dbReference type="PANTHER" id="PTHR48028:SF2">
    <property type="entry name" value="GLYCINE-RICH RNA-BINDING PROTEIN RZ1A"/>
    <property type="match status" value="1"/>
</dbReference>
<dbReference type="PANTHER" id="PTHR48028">
    <property type="entry name" value="GLYCINE-RICH RNA-BINDING PROTEIN RZ1A"/>
    <property type="match status" value="1"/>
</dbReference>
<dbReference type="AlphaFoldDB" id="A0A7J6WUW0"/>
<dbReference type="SUPFAM" id="SSF54928">
    <property type="entry name" value="RNA-binding domain, RBD"/>
    <property type="match status" value="1"/>
</dbReference>
<evidence type="ECO:0000259" key="4">
    <source>
        <dbReference type="PROSITE" id="PS50102"/>
    </source>
</evidence>
<accession>A0A7J6WUW0</accession>
<dbReference type="EMBL" id="JABWDY010010784">
    <property type="protein sequence ID" value="KAF5200400.1"/>
    <property type="molecule type" value="Genomic_DNA"/>
</dbReference>
<dbReference type="PROSITE" id="PS50102">
    <property type="entry name" value="RRM"/>
    <property type="match status" value="1"/>
</dbReference>
<dbReference type="Gene3D" id="3.30.70.330">
    <property type="match status" value="1"/>
</dbReference>
<evidence type="ECO:0000313" key="5">
    <source>
        <dbReference type="EMBL" id="KAF5200400.1"/>
    </source>
</evidence>
<gene>
    <name evidence="5" type="ORF">FRX31_010013</name>
</gene>
<keyword evidence="6" id="KW-1185">Reference proteome</keyword>
<feature type="region of interest" description="Disordered" evidence="3">
    <location>
        <begin position="92"/>
        <end position="117"/>
    </location>
</feature>
<evidence type="ECO:0000256" key="3">
    <source>
        <dbReference type="SAM" id="MobiDB-lite"/>
    </source>
</evidence>